<accession>A0A1P8KJC4</accession>
<feature type="transmembrane region" description="Helical" evidence="1">
    <location>
        <begin position="275"/>
        <end position="293"/>
    </location>
</feature>
<dbReference type="RefSeq" id="WP_076083486.1">
    <property type="nucleotide sequence ID" value="NZ_CP019070.1"/>
</dbReference>
<reference evidence="2 3" key="1">
    <citation type="submission" date="2017-01" db="EMBL/GenBank/DDBJ databases">
        <title>Genome sequencing of Arcobacter sp. LPB0137.</title>
        <authorList>
            <person name="Lee G.-W."/>
            <person name="Yi H."/>
        </authorList>
    </citation>
    <scope>NUCLEOTIDE SEQUENCE [LARGE SCALE GENOMIC DNA]</scope>
    <source>
        <strain evidence="2 3">LPB0137</strain>
    </source>
</reference>
<feature type="transmembrane region" description="Helical" evidence="1">
    <location>
        <begin position="252"/>
        <end position="270"/>
    </location>
</feature>
<keyword evidence="1" id="KW-1133">Transmembrane helix</keyword>
<gene>
    <name evidence="2" type="ORF">LPB137_01595</name>
</gene>
<name>A0A1P8KJC4_9BACT</name>
<protein>
    <recommendedName>
        <fullName evidence="4">Periplasmic protein</fullName>
    </recommendedName>
</protein>
<dbReference type="EMBL" id="CP019070">
    <property type="protein sequence ID" value="APW64624.1"/>
    <property type="molecule type" value="Genomic_DNA"/>
</dbReference>
<dbReference type="KEGG" id="alp:LPB137_01595"/>
<keyword evidence="1" id="KW-0812">Transmembrane</keyword>
<proteinExistence type="predicted"/>
<evidence type="ECO:0008006" key="4">
    <source>
        <dbReference type="Google" id="ProtNLM"/>
    </source>
</evidence>
<keyword evidence="3" id="KW-1185">Reference proteome</keyword>
<evidence type="ECO:0000313" key="2">
    <source>
        <dbReference type="EMBL" id="APW64624.1"/>
    </source>
</evidence>
<dbReference type="AlphaFoldDB" id="A0A1P8KJC4"/>
<dbReference type="OrthoDB" id="5372311at2"/>
<sequence length="356" mass="41241">MKKILSLIILVNILLSVNLFAAKNLYVSYKEIPKKVYKNQKFQIKLKALITTKNFDYITTSFSNSKNIKVLNPKSKWVNTSGANYETNFFFKVGTGSFKLPRFSVKLIKNGNVIETTNLGGRNITYSDIATDDERFSNIIAKDFKLKAYKTKQYNNKESLTIIDVDALNSNLEDFKIKGIEEQGTSELNDNYPNQNLIYYLVLPIHKKKIEFNYYNTATKSFVTVTVPLILQNELVSTQTDLNPNDSSFEKYKKMALVVILVLFILLYIWKRNKIYLIISIILLIVSVIYLMPNRTGIVKKDSYIYILPTDKSTIFFQLKNEEKVEVLNKKREFIKVMGIKNKFIGWIKEENLGKN</sequence>
<keyword evidence="1" id="KW-0472">Membrane</keyword>
<dbReference type="Proteomes" id="UP000186074">
    <property type="component" value="Chromosome"/>
</dbReference>
<evidence type="ECO:0000256" key="1">
    <source>
        <dbReference type="SAM" id="Phobius"/>
    </source>
</evidence>
<organism evidence="2 3">
    <name type="scientific">Poseidonibacter parvus</name>
    <dbReference type="NCBI Taxonomy" id="1850254"/>
    <lineage>
        <taxon>Bacteria</taxon>
        <taxon>Pseudomonadati</taxon>
        <taxon>Campylobacterota</taxon>
        <taxon>Epsilonproteobacteria</taxon>
        <taxon>Campylobacterales</taxon>
        <taxon>Arcobacteraceae</taxon>
        <taxon>Poseidonibacter</taxon>
    </lineage>
</organism>
<dbReference type="STRING" id="1850254.LPB137_01595"/>
<evidence type="ECO:0000313" key="3">
    <source>
        <dbReference type="Proteomes" id="UP000186074"/>
    </source>
</evidence>